<evidence type="ECO:0000256" key="6">
    <source>
        <dbReference type="ARBA" id="ARBA00022692"/>
    </source>
</evidence>
<feature type="region of interest" description="Disordered" evidence="11">
    <location>
        <begin position="52"/>
        <end position="86"/>
    </location>
</feature>
<dbReference type="InterPro" id="IPR037682">
    <property type="entry name" value="TonB_C"/>
</dbReference>
<dbReference type="GO" id="GO:0030288">
    <property type="term" value="C:outer membrane-bounded periplasmic space"/>
    <property type="evidence" value="ECO:0007669"/>
    <property type="project" value="InterPro"/>
</dbReference>
<keyword evidence="9 10" id="KW-0472">Membrane</keyword>
<dbReference type="PROSITE" id="PS52015">
    <property type="entry name" value="TONB_CTD"/>
    <property type="match status" value="1"/>
</dbReference>
<evidence type="ECO:0000259" key="12">
    <source>
        <dbReference type="PROSITE" id="PS52015"/>
    </source>
</evidence>
<proteinExistence type="inferred from homology"/>
<keyword evidence="14" id="KW-1185">Reference proteome</keyword>
<keyword evidence="8 10" id="KW-1133">Transmembrane helix</keyword>
<keyword evidence="3 10" id="KW-0813">Transport</keyword>
<dbReference type="RefSeq" id="WP_245725073.1">
    <property type="nucleotide sequence ID" value="NZ_FNOY01000008.1"/>
</dbReference>
<keyword evidence="7 10" id="KW-0653">Protein transport</keyword>
<gene>
    <name evidence="13" type="ORF">SAMN05421881_100866</name>
</gene>
<evidence type="ECO:0000313" key="14">
    <source>
        <dbReference type="Proteomes" id="UP000198640"/>
    </source>
</evidence>
<dbReference type="PRINTS" id="PR01374">
    <property type="entry name" value="TONBPROTEIN"/>
</dbReference>
<evidence type="ECO:0000256" key="4">
    <source>
        <dbReference type="ARBA" id="ARBA00022475"/>
    </source>
</evidence>
<protein>
    <recommendedName>
        <fullName evidence="10">Protein TonB</fullName>
    </recommendedName>
</protein>
<feature type="compositionally biased region" description="Basic and acidic residues" evidence="11">
    <location>
        <begin position="55"/>
        <end position="70"/>
    </location>
</feature>
<evidence type="ECO:0000256" key="2">
    <source>
        <dbReference type="ARBA" id="ARBA00006555"/>
    </source>
</evidence>
<feature type="domain" description="TonB C-terminal" evidence="12">
    <location>
        <begin position="126"/>
        <end position="216"/>
    </location>
</feature>
<comment type="function">
    <text evidence="10">Interacts with outer membrane receptor proteins that carry out high-affinity binding and energy dependent uptake into the periplasmic space of specific substrates. It could act to transduce energy from the cytoplasmic membrane to specific energy-requiring processes in the outer membrane, resulting in the release into the periplasm of ligands bound by these outer membrane proteins.</text>
</comment>
<comment type="subcellular location">
    <subcellularLocation>
        <location evidence="1 10">Cell inner membrane</location>
        <topology evidence="1 10">Single-pass membrane protein</topology>
        <orientation evidence="1 10">Periplasmic side</orientation>
    </subcellularLocation>
</comment>
<evidence type="ECO:0000256" key="3">
    <source>
        <dbReference type="ARBA" id="ARBA00022448"/>
    </source>
</evidence>
<evidence type="ECO:0000256" key="10">
    <source>
        <dbReference type="RuleBase" id="RU362123"/>
    </source>
</evidence>
<evidence type="ECO:0000256" key="9">
    <source>
        <dbReference type="ARBA" id="ARBA00023136"/>
    </source>
</evidence>
<evidence type="ECO:0000256" key="7">
    <source>
        <dbReference type="ARBA" id="ARBA00022927"/>
    </source>
</evidence>
<evidence type="ECO:0000313" key="13">
    <source>
        <dbReference type="EMBL" id="SDX79203.1"/>
    </source>
</evidence>
<keyword evidence="10" id="KW-0735">Signal-anchor</keyword>
<keyword evidence="6 10" id="KW-0812">Transmembrane</keyword>
<dbReference type="GO" id="GO:0031992">
    <property type="term" value="F:energy transducer activity"/>
    <property type="evidence" value="ECO:0007669"/>
    <property type="project" value="InterPro"/>
</dbReference>
<dbReference type="InterPro" id="IPR051045">
    <property type="entry name" value="TonB-dependent_transducer"/>
</dbReference>
<dbReference type="AlphaFoldDB" id="A0A1H3EKA2"/>
<name>A0A1H3EKA2_9PROT</name>
<dbReference type="Gene3D" id="3.30.1150.10">
    <property type="match status" value="1"/>
</dbReference>
<dbReference type="GO" id="GO:0015891">
    <property type="term" value="P:siderophore transport"/>
    <property type="evidence" value="ECO:0007669"/>
    <property type="project" value="InterPro"/>
</dbReference>
<keyword evidence="5 10" id="KW-0997">Cell inner membrane</keyword>
<evidence type="ECO:0000256" key="8">
    <source>
        <dbReference type="ARBA" id="ARBA00022989"/>
    </source>
</evidence>
<sequence length="216" mass="23202">MTASLMTVDRGKYVSGGLGMLLGPVLVIGLVLLMNRYLGEFERAAPEKSTAMEITKLEKPQPVKKVERPKPKTPPRQARVAPPLSGLDSSLSGIDMGLLGLGIGDMSAVDESLLGKTGASVMTEDSVDTPPQPRSRSRFVYPKSAKKRGIEGYVVLSILIDLNGSVDKVQVLESSPAGVFDDAAIAGIKHWQFSPALYQGAPVKVWAKQRIRFGLE</sequence>
<dbReference type="GO" id="GO:0015031">
    <property type="term" value="P:protein transport"/>
    <property type="evidence" value="ECO:0007669"/>
    <property type="project" value="UniProtKB-UniRule"/>
</dbReference>
<dbReference type="PANTHER" id="PTHR33446">
    <property type="entry name" value="PROTEIN TONB-RELATED"/>
    <property type="match status" value="1"/>
</dbReference>
<evidence type="ECO:0000256" key="11">
    <source>
        <dbReference type="SAM" id="MobiDB-lite"/>
    </source>
</evidence>
<dbReference type="NCBIfam" id="TIGR01352">
    <property type="entry name" value="tonB_Cterm"/>
    <property type="match status" value="1"/>
</dbReference>
<keyword evidence="4 10" id="KW-1003">Cell membrane</keyword>
<dbReference type="GO" id="GO:0005886">
    <property type="term" value="C:plasma membrane"/>
    <property type="evidence" value="ECO:0007669"/>
    <property type="project" value="UniProtKB-SubCell"/>
</dbReference>
<dbReference type="EMBL" id="FNOY01000008">
    <property type="protein sequence ID" value="SDX79203.1"/>
    <property type="molecule type" value="Genomic_DNA"/>
</dbReference>
<reference evidence="13 14" key="1">
    <citation type="submission" date="2016-10" db="EMBL/GenBank/DDBJ databases">
        <authorList>
            <person name="de Groot N.N."/>
        </authorList>
    </citation>
    <scope>NUCLEOTIDE SEQUENCE [LARGE SCALE GENOMIC DNA]</scope>
    <source>
        <strain evidence="13 14">Nm1</strain>
    </source>
</reference>
<dbReference type="Proteomes" id="UP000198640">
    <property type="component" value="Unassembled WGS sequence"/>
</dbReference>
<dbReference type="STRING" id="44576.SAMN05421881_100866"/>
<accession>A0A1H3EKA2</accession>
<dbReference type="InterPro" id="IPR006260">
    <property type="entry name" value="TonB/TolA_C"/>
</dbReference>
<dbReference type="GO" id="GO:0055085">
    <property type="term" value="P:transmembrane transport"/>
    <property type="evidence" value="ECO:0007669"/>
    <property type="project" value="InterPro"/>
</dbReference>
<evidence type="ECO:0000256" key="5">
    <source>
        <dbReference type="ARBA" id="ARBA00022519"/>
    </source>
</evidence>
<evidence type="ECO:0000256" key="1">
    <source>
        <dbReference type="ARBA" id="ARBA00004383"/>
    </source>
</evidence>
<dbReference type="Pfam" id="PF03544">
    <property type="entry name" value="TonB_C"/>
    <property type="match status" value="1"/>
</dbReference>
<comment type="similarity">
    <text evidence="2 10">Belongs to the TonB family.</text>
</comment>
<dbReference type="InterPro" id="IPR003538">
    <property type="entry name" value="TonB"/>
</dbReference>
<feature type="transmembrane region" description="Helical" evidence="10">
    <location>
        <begin position="13"/>
        <end position="33"/>
    </location>
</feature>
<dbReference type="SUPFAM" id="SSF74653">
    <property type="entry name" value="TolA/TonB C-terminal domain"/>
    <property type="match status" value="1"/>
</dbReference>
<organism evidence="13 14">
    <name type="scientific">Nitrosomonas halophila</name>
    <dbReference type="NCBI Taxonomy" id="44576"/>
    <lineage>
        <taxon>Bacteria</taxon>
        <taxon>Pseudomonadati</taxon>
        <taxon>Pseudomonadota</taxon>
        <taxon>Betaproteobacteria</taxon>
        <taxon>Nitrosomonadales</taxon>
        <taxon>Nitrosomonadaceae</taxon>
        <taxon>Nitrosomonas</taxon>
    </lineage>
</organism>